<dbReference type="GO" id="GO:0008305">
    <property type="term" value="C:integrin complex"/>
    <property type="evidence" value="ECO:0007669"/>
    <property type="project" value="InterPro"/>
</dbReference>
<keyword evidence="2" id="KW-0677">Repeat</keyword>
<protein>
    <recommendedName>
        <fullName evidence="9">Integrin-like protein</fullName>
    </recommendedName>
</protein>
<feature type="signal peptide" evidence="6">
    <location>
        <begin position="1"/>
        <end position="30"/>
    </location>
</feature>
<keyword evidence="1 6" id="KW-0732">Signal</keyword>
<keyword evidence="3" id="KW-0378">Hydrolase</keyword>
<comment type="caution">
    <text evidence="7">The sequence shown here is derived from an EMBL/GenBank/DDBJ whole genome shotgun (WGS) entry which is preliminary data.</text>
</comment>
<gene>
    <name evidence="7" type="ORF">FHS32_006486</name>
</gene>
<dbReference type="PRINTS" id="PR01185">
    <property type="entry name" value="INTEGRINA"/>
</dbReference>
<evidence type="ECO:0000256" key="2">
    <source>
        <dbReference type="ARBA" id="ARBA00022737"/>
    </source>
</evidence>
<name>A0A7W8FCT2_9ACTN</name>
<evidence type="ECO:0000313" key="8">
    <source>
        <dbReference type="Proteomes" id="UP000568022"/>
    </source>
</evidence>
<dbReference type="Proteomes" id="UP000568022">
    <property type="component" value="Unassembled WGS sequence"/>
</dbReference>
<evidence type="ECO:0000256" key="6">
    <source>
        <dbReference type="SAM" id="SignalP"/>
    </source>
</evidence>
<dbReference type="InterPro" id="IPR028994">
    <property type="entry name" value="Integrin_alpha_N"/>
</dbReference>
<feature type="region of interest" description="Disordered" evidence="5">
    <location>
        <begin position="313"/>
        <end position="339"/>
    </location>
</feature>
<evidence type="ECO:0008006" key="9">
    <source>
        <dbReference type="Google" id="ProtNLM"/>
    </source>
</evidence>
<dbReference type="SUPFAM" id="SSF69318">
    <property type="entry name" value="Integrin alpha N-terminal domain"/>
    <property type="match status" value="1"/>
</dbReference>
<accession>A0A7W8FCT2</accession>
<organism evidence="7 8">
    <name type="scientific">Streptomyces griseoloalbus</name>
    <dbReference type="NCBI Taxonomy" id="67303"/>
    <lineage>
        <taxon>Bacteria</taxon>
        <taxon>Bacillati</taxon>
        <taxon>Actinomycetota</taxon>
        <taxon>Actinomycetes</taxon>
        <taxon>Kitasatosporales</taxon>
        <taxon>Streptomycetaceae</taxon>
        <taxon>Streptomyces</taxon>
    </lineage>
</organism>
<dbReference type="PANTHER" id="PTHR23221">
    <property type="entry name" value="GLYCOSYLPHOSPHATIDYLINOSITOL PHOSPHOLIPASE D"/>
    <property type="match status" value="1"/>
</dbReference>
<dbReference type="InterPro" id="IPR000413">
    <property type="entry name" value="Integrin_alpha"/>
</dbReference>
<evidence type="ECO:0000256" key="5">
    <source>
        <dbReference type="SAM" id="MobiDB-lite"/>
    </source>
</evidence>
<dbReference type="InterPro" id="IPR013517">
    <property type="entry name" value="FG-GAP"/>
</dbReference>
<evidence type="ECO:0000256" key="1">
    <source>
        <dbReference type="ARBA" id="ARBA00022729"/>
    </source>
</evidence>
<evidence type="ECO:0000313" key="7">
    <source>
        <dbReference type="EMBL" id="MBB5129694.1"/>
    </source>
</evidence>
<dbReference type="GO" id="GO:0016787">
    <property type="term" value="F:hydrolase activity"/>
    <property type="evidence" value="ECO:0007669"/>
    <property type="project" value="UniProtKB-KW"/>
</dbReference>
<evidence type="ECO:0000256" key="3">
    <source>
        <dbReference type="ARBA" id="ARBA00022801"/>
    </source>
</evidence>
<dbReference type="PANTHER" id="PTHR23221:SF7">
    <property type="entry name" value="PHOSPHATIDYLINOSITOL-GLYCAN-SPECIFIC PHOSPHOLIPASE D"/>
    <property type="match status" value="1"/>
</dbReference>
<dbReference type="EMBL" id="JACHJE010000021">
    <property type="protein sequence ID" value="MBB5129694.1"/>
    <property type="molecule type" value="Genomic_DNA"/>
</dbReference>
<dbReference type="GO" id="GO:0007155">
    <property type="term" value="P:cell adhesion"/>
    <property type="evidence" value="ECO:0007669"/>
    <property type="project" value="InterPro"/>
</dbReference>
<dbReference type="PROSITE" id="PS51470">
    <property type="entry name" value="FG_GAP"/>
    <property type="match status" value="2"/>
</dbReference>
<dbReference type="SMART" id="SM00191">
    <property type="entry name" value="Int_alpha"/>
    <property type="match status" value="7"/>
</dbReference>
<reference evidence="7 8" key="1">
    <citation type="submission" date="2020-08" db="EMBL/GenBank/DDBJ databases">
        <title>Genomic Encyclopedia of Type Strains, Phase III (KMG-III): the genomes of soil and plant-associated and newly described type strains.</title>
        <authorList>
            <person name="Whitman W."/>
        </authorList>
    </citation>
    <scope>NUCLEOTIDE SEQUENCE [LARGE SCALE GENOMIC DNA]</scope>
    <source>
        <strain evidence="7 8">CECT 3226</strain>
    </source>
</reference>
<dbReference type="AlphaFoldDB" id="A0A7W8FCT2"/>
<sequence length="483" mass="48416">MRTRTTATALAVTLLTTGLTPILLLTPASAAAARHADDFNGDGYRDLVTAAPMATVDGKDYAGAVVVHYGSANGITATDRTVITQNSAGVPDSAEEQDEFGRTTASGDLNNDGYADLVIGADREDVGSDADGGYVAIVWGGANGLSGGLNIPDPAVSAHDGFGSSLAVGDFTGDGRADLAVGSSGKDVWIHAGGFTKASGPASRQELVTDLQTGSINLYGAQSLAAGDVNGDGTDDLVITGTHHPDDFTYDDGQLIYLGSGSGLTLQTVLKSGAWRTATVGDLNGDGYDDVVTGAAPDTARPGDGGSISTYLGSASGVRGTPQRTIDQDTEGVPGASEDDDWFGHALATGDINGDGYDDLAVSANYEAVGTVTLTGSVTVLRGSATGLTTTGVQSFTQDTAGVPGAAEANDHFGSAVRLSDLTGDNRADLSIGADGENDADGALWNLRGASSGVTTTGAVLYGPASSGISTSGSPRLGFSMLQ</sequence>
<feature type="chain" id="PRO_5031352166" description="Integrin-like protein" evidence="6">
    <location>
        <begin position="31"/>
        <end position="483"/>
    </location>
</feature>
<evidence type="ECO:0000256" key="4">
    <source>
        <dbReference type="ARBA" id="ARBA00023180"/>
    </source>
</evidence>
<dbReference type="Pfam" id="PF01839">
    <property type="entry name" value="FG-GAP"/>
    <property type="match status" value="6"/>
</dbReference>
<dbReference type="Gene3D" id="2.130.10.130">
    <property type="entry name" value="Integrin alpha, N-terminal"/>
    <property type="match status" value="3"/>
</dbReference>
<keyword evidence="4" id="KW-0325">Glycoprotein</keyword>
<proteinExistence type="predicted"/>
<keyword evidence="8" id="KW-1185">Reference proteome</keyword>
<dbReference type="InterPro" id="IPR013519">
    <property type="entry name" value="Int_alpha_beta-p"/>
</dbReference>